<dbReference type="EMBL" id="CP017717">
    <property type="protein sequence ID" value="AQZ63105.1"/>
    <property type="molecule type" value="Genomic_DNA"/>
</dbReference>
<name>A0A1U9ZYS5_9ACTN</name>
<evidence type="ECO:0000256" key="1">
    <source>
        <dbReference type="SAM" id="Phobius"/>
    </source>
</evidence>
<keyword evidence="1" id="KW-0812">Transmembrane</keyword>
<dbReference type="AlphaFoldDB" id="A0A1U9ZYS5"/>
<accession>A0A1U9ZYS5</accession>
<keyword evidence="3" id="KW-1185">Reference proteome</keyword>
<protein>
    <submittedName>
        <fullName evidence="2">Uncharacterized protein</fullName>
    </submittedName>
</protein>
<gene>
    <name evidence="2" type="ORF">BKM31_18000</name>
</gene>
<feature type="transmembrane region" description="Helical" evidence="1">
    <location>
        <begin position="24"/>
        <end position="44"/>
    </location>
</feature>
<dbReference type="STRING" id="1909395.BKM31_18000"/>
<proteinExistence type="predicted"/>
<reference evidence="3" key="1">
    <citation type="journal article" date="2017" name="Med. Chem. Commun.">
        <title>Nonomuraea sp. ATCC 55076 harbours the largest actinomycete chromosome to date and the kistamicin biosynthetic gene cluster.</title>
        <authorList>
            <person name="Nazari B."/>
            <person name="Forneris C.C."/>
            <person name="Gibson M.I."/>
            <person name="Moon K."/>
            <person name="Schramma K.R."/>
            <person name="Seyedsayamdost M.R."/>
        </authorList>
    </citation>
    <scope>NUCLEOTIDE SEQUENCE [LARGE SCALE GENOMIC DNA]</scope>
    <source>
        <strain evidence="3">ATCC 55076</strain>
    </source>
</reference>
<organism evidence="2 3">
    <name type="scientific">[Actinomadura] parvosata subsp. kistnae</name>
    <dbReference type="NCBI Taxonomy" id="1909395"/>
    <lineage>
        <taxon>Bacteria</taxon>
        <taxon>Bacillati</taxon>
        <taxon>Actinomycetota</taxon>
        <taxon>Actinomycetes</taxon>
        <taxon>Streptosporangiales</taxon>
        <taxon>Streptosporangiaceae</taxon>
        <taxon>Nonomuraea</taxon>
    </lineage>
</organism>
<dbReference type="Proteomes" id="UP000190797">
    <property type="component" value="Chromosome"/>
</dbReference>
<sequence length="133" mass="13510">MFYILVVGGLGGLEHLGDQAATDWPWLVGILVGFGIQVALLAELRRRRRLHGAAKTTAGAGSGASVVGMVACCAHHVADLVPILGASGAAIFLTEFRVPIMAAGLAVNGLGVAVALRRLLHAPAPTGGQTCHA</sequence>
<evidence type="ECO:0000313" key="3">
    <source>
        <dbReference type="Proteomes" id="UP000190797"/>
    </source>
</evidence>
<feature type="transmembrane region" description="Helical" evidence="1">
    <location>
        <begin position="56"/>
        <end position="78"/>
    </location>
</feature>
<keyword evidence="1" id="KW-0472">Membrane</keyword>
<dbReference type="KEGG" id="noa:BKM31_18000"/>
<evidence type="ECO:0000313" key="2">
    <source>
        <dbReference type="EMBL" id="AQZ63105.1"/>
    </source>
</evidence>
<keyword evidence="1" id="KW-1133">Transmembrane helix</keyword>
<feature type="transmembrane region" description="Helical" evidence="1">
    <location>
        <begin position="98"/>
        <end position="116"/>
    </location>
</feature>